<gene>
    <name evidence="1" type="ORF">ACY05_03985</name>
</gene>
<dbReference type="InterPro" id="IPR036318">
    <property type="entry name" value="FAD-bd_PCMH-like_sf"/>
</dbReference>
<dbReference type="Pfam" id="PF00941">
    <property type="entry name" value="FAD_binding_5"/>
    <property type="match status" value="1"/>
</dbReference>
<dbReference type="PANTHER" id="PTHR42659">
    <property type="entry name" value="XANTHINE DEHYDROGENASE SUBUNIT C-RELATED"/>
    <property type="match status" value="1"/>
</dbReference>
<sequence length="291" mass="30821">MKSAAFAYHSPQTLEAAVSLLGTLEDEGVDVKILAGGQSLTPMLALRVARPEALIDLGRIKALDYIREEGKVIAIGAMTSKHAAGVSELIKARQRLFHDATQLVGHRQIRNRGSVGGSFAHADPASEYPAVALVLDMEFKAVGPEGERLIPAEEFFVTYMTTSLETNEILTEVRMPTLPVGAGWAIREEARRHGDLALAGVCLTLQKSGAVISEAKIAAFGVNPTAVRLEAAEAALQGQAPTAENFARAAAAGAAALEEPMSCIHASSEYRRALVRALTERCLAEAAARAV</sequence>
<accession>A0A656Z7F9</accession>
<dbReference type="Pfam" id="PF03450">
    <property type="entry name" value="CO_deh_flav_C"/>
    <property type="match status" value="1"/>
</dbReference>
<dbReference type="OrthoDB" id="9179439at2"/>
<dbReference type="Proteomes" id="UP000243416">
    <property type="component" value="Unassembled WGS sequence"/>
</dbReference>
<dbReference type="Gene3D" id="3.30.465.10">
    <property type="match status" value="1"/>
</dbReference>
<dbReference type="InterPro" id="IPR036683">
    <property type="entry name" value="CO_DH_flav_C_dom_sf"/>
</dbReference>
<dbReference type="InterPro" id="IPR016166">
    <property type="entry name" value="FAD-bd_PCMH"/>
</dbReference>
<dbReference type="InterPro" id="IPR016167">
    <property type="entry name" value="FAD-bd_PCMH_sub1"/>
</dbReference>
<name>A0A656Z7F9_9PROT</name>
<organism evidence="1 2">
    <name type="scientific">Sterolibacterium denitrificans</name>
    <dbReference type="NCBI Taxonomy" id="157592"/>
    <lineage>
        <taxon>Bacteria</taxon>
        <taxon>Pseudomonadati</taxon>
        <taxon>Pseudomonadota</taxon>
        <taxon>Betaproteobacteria</taxon>
        <taxon>Nitrosomonadales</taxon>
        <taxon>Sterolibacteriaceae</taxon>
        <taxon>Sterolibacterium</taxon>
    </lineage>
</organism>
<comment type="caution">
    <text evidence="1">The sequence shown here is derived from an EMBL/GenBank/DDBJ whole genome shotgun (WGS) entry which is preliminary data.</text>
</comment>
<dbReference type="PROSITE" id="PS51387">
    <property type="entry name" value="FAD_PCMH"/>
    <property type="match status" value="1"/>
</dbReference>
<dbReference type="PANTHER" id="PTHR42659:SF2">
    <property type="entry name" value="XANTHINE DEHYDROGENASE SUBUNIT C-RELATED"/>
    <property type="match status" value="1"/>
</dbReference>
<keyword evidence="2" id="KW-1185">Reference proteome</keyword>
<evidence type="ECO:0000313" key="1">
    <source>
        <dbReference type="EMBL" id="KYC28848.1"/>
    </source>
</evidence>
<dbReference type="Gene3D" id="3.30.390.50">
    <property type="entry name" value="CO dehydrogenase flavoprotein, C-terminal domain"/>
    <property type="match status" value="1"/>
</dbReference>
<dbReference type="AlphaFoldDB" id="A0A656Z7F9"/>
<dbReference type="SMART" id="SM01092">
    <property type="entry name" value="CO_deh_flav_C"/>
    <property type="match status" value="1"/>
</dbReference>
<dbReference type="Gene3D" id="3.30.43.10">
    <property type="entry name" value="Uridine Diphospho-n-acetylenolpyruvylglucosamine Reductase, domain 2"/>
    <property type="match status" value="1"/>
</dbReference>
<dbReference type="InterPro" id="IPR002346">
    <property type="entry name" value="Mopterin_DH_FAD-bd"/>
</dbReference>
<dbReference type="InterPro" id="IPR016169">
    <property type="entry name" value="FAD-bd_PCMH_sub2"/>
</dbReference>
<dbReference type="InterPro" id="IPR005107">
    <property type="entry name" value="CO_DH_flav_C"/>
</dbReference>
<dbReference type="GO" id="GO:0043885">
    <property type="term" value="F:anaerobic carbon-monoxide dehydrogenase activity"/>
    <property type="evidence" value="ECO:0007669"/>
    <property type="project" value="UniProtKB-EC"/>
</dbReference>
<evidence type="ECO:0000313" key="2">
    <source>
        <dbReference type="Proteomes" id="UP000243416"/>
    </source>
</evidence>
<dbReference type="SUPFAM" id="SSF56176">
    <property type="entry name" value="FAD-binding/transporter-associated domain-like"/>
    <property type="match status" value="1"/>
</dbReference>
<reference evidence="1 2" key="1">
    <citation type="journal article" date="2016" name="ISME J.">
        <title>Integrated multi-omics analyses reveal the biochemical mechanisms and phylogenetic relevance of anaerobic androgen biodegradation in the environment.</title>
        <authorList>
            <person name="Yang F.C."/>
            <person name="Chen Y.L."/>
            <person name="Tang S.L."/>
            <person name="Yu C.P."/>
            <person name="Wang P.H."/>
            <person name="Ismail W."/>
            <person name="Wang C.H."/>
            <person name="Ding J.Y."/>
            <person name="Yang C.Y."/>
            <person name="Yang C.Y."/>
            <person name="Chiang Y.R."/>
        </authorList>
    </citation>
    <scope>NUCLEOTIDE SEQUENCE [LARGE SCALE GENOMIC DNA]</scope>
    <source>
        <strain evidence="1 2">DSM 13999</strain>
    </source>
</reference>
<dbReference type="InterPro" id="IPR051312">
    <property type="entry name" value="Diverse_Substr_Oxidored"/>
</dbReference>
<dbReference type="RefSeq" id="WP_067171229.1">
    <property type="nucleotide sequence ID" value="NZ_LFZK01000003.1"/>
</dbReference>
<dbReference type="SUPFAM" id="SSF55447">
    <property type="entry name" value="CO dehydrogenase flavoprotein C-terminal domain-like"/>
    <property type="match status" value="1"/>
</dbReference>
<dbReference type="EMBL" id="LFZK01000003">
    <property type="protein sequence ID" value="KYC28848.1"/>
    <property type="molecule type" value="Genomic_DNA"/>
</dbReference>
<protein>
    <submittedName>
        <fullName evidence="1">Molybdopterin dehydrogenase</fullName>
    </submittedName>
</protein>
<proteinExistence type="predicted"/>
<dbReference type="GO" id="GO:0071949">
    <property type="term" value="F:FAD binding"/>
    <property type="evidence" value="ECO:0007669"/>
    <property type="project" value="InterPro"/>
</dbReference>